<feature type="region of interest" description="Disordered" evidence="1">
    <location>
        <begin position="1"/>
        <end position="21"/>
    </location>
</feature>
<dbReference type="EMBL" id="OX459945">
    <property type="protein sequence ID" value="CAI9179887.1"/>
    <property type="molecule type" value="Genomic_DNA"/>
</dbReference>
<keyword evidence="3" id="KW-1185">Reference proteome</keyword>
<dbReference type="Proteomes" id="UP001176941">
    <property type="component" value="Chromosome 9"/>
</dbReference>
<accession>A0ABN9A0V5</accession>
<proteinExistence type="predicted"/>
<protein>
    <submittedName>
        <fullName evidence="2">Uncharacterized protein</fullName>
    </submittedName>
</protein>
<reference evidence="2" key="1">
    <citation type="submission" date="2023-04" db="EMBL/GenBank/DDBJ databases">
        <authorList>
            <consortium name="ELIXIR-Norway"/>
        </authorList>
    </citation>
    <scope>NUCLEOTIDE SEQUENCE [LARGE SCALE GENOMIC DNA]</scope>
</reference>
<organism evidence="2 3">
    <name type="scientific">Rangifer tarandus platyrhynchus</name>
    <name type="common">Svalbard reindeer</name>
    <dbReference type="NCBI Taxonomy" id="3082113"/>
    <lineage>
        <taxon>Eukaryota</taxon>
        <taxon>Metazoa</taxon>
        <taxon>Chordata</taxon>
        <taxon>Craniata</taxon>
        <taxon>Vertebrata</taxon>
        <taxon>Euteleostomi</taxon>
        <taxon>Mammalia</taxon>
        <taxon>Eutheria</taxon>
        <taxon>Laurasiatheria</taxon>
        <taxon>Artiodactyla</taxon>
        <taxon>Ruminantia</taxon>
        <taxon>Pecora</taxon>
        <taxon>Cervidae</taxon>
        <taxon>Odocoileinae</taxon>
        <taxon>Rangifer</taxon>
    </lineage>
</organism>
<sequence length="106" mass="11772">MMTAYGEQAPDPGSQGIGSWVGEKYGDKDNCYLRSPASALNHHPWAPPCSQQQQQTDNSTKLFGLKSISNQMTKERKQINVSLYYAPDIVLNGLHGISNRICKTKM</sequence>
<evidence type="ECO:0000313" key="2">
    <source>
        <dbReference type="EMBL" id="CAI9179887.1"/>
    </source>
</evidence>
<evidence type="ECO:0000313" key="3">
    <source>
        <dbReference type="Proteomes" id="UP001176941"/>
    </source>
</evidence>
<name>A0ABN9A0V5_RANTA</name>
<evidence type="ECO:0000256" key="1">
    <source>
        <dbReference type="SAM" id="MobiDB-lite"/>
    </source>
</evidence>
<gene>
    <name evidence="2" type="ORF">MRATA1EN1_LOCUS28849</name>
</gene>